<evidence type="ECO:0000259" key="6">
    <source>
        <dbReference type="Pfam" id="PF01425"/>
    </source>
</evidence>
<dbReference type="GO" id="GO:0005524">
    <property type="term" value="F:ATP binding"/>
    <property type="evidence" value="ECO:0007669"/>
    <property type="project" value="UniProtKB-KW"/>
</dbReference>
<comment type="subcellular location">
    <subcellularLocation>
        <location evidence="5">Mitochondrion</location>
    </subcellularLocation>
</comment>
<keyword evidence="3 5" id="KW-0067">ATP-binding</keyword>
<dbReference type="AlphaFoldDB" id="A0A9P8Q129"/>
<dbReference type="InterPro" id="IPR000120">
    <property type="entry name" value="Amidase"/>
</dbReference>
<dbReference type="HAMAP" id="MF_00120">
    <property type="entry name" value="GatA"/>
    <property type="match status" value="1"/>
</dbReference>
<comment type="catalytic activity">
    <reaction evidence="5">
        <text>L-glutamyl-tRNA(Gln) + L-glutamine + ATP + H2O = L-glutaminyl-tRNA(Gln) + L-glutamate + ADP + phosphate + H(+)</text>
        <dbReference type="Rhea" id="RHEA:17521"/>
        <dbReference type="Rhea" id="RHEA-COMP:9681"/>
        <dbReference type="Rhea" id="RHEA-COMP:9684"/>
        <dbReference type="ChEBI" id="CHEBI:15377"/>
        <dbReference type="ChEBI" id="CHEBI:15378"/>
        <dbReference type="ChEBI" id="CHEBI:29985"/>
        <dbReference type="ChEBI" id="CHEBI:30616"/>
        <dbReference type="ChEBI" id="CHEBI:43474"/>
        <dbReference type="ChEBI" id="CHEBI:58359"/>
        <dbReference type="ChEBI" id="CHEBI:78520"/>
        <dbReference type="ChEBI" id="CHEBI:78521"/>
        <dbReference type="ChEBI" id="CHEBI:456216"/>
        <dbReference type="EC" id="6.3.5.7"/>
    </reaction>
</comment>
<dbReference type="EC" id="6.3.5.7" evidence="5"/>
<organism evidence="7 8">
    <name type="scientific">Wickerhamomyces pijperi</name>
    <name type="common">Yeast</name>
    <name type="synonym">Pichia pijperi</name>
    <dbReference type="NCBI Taxonomy" id="599730"/>
    <lineage>
        <taxon>Eukaryota</taxon>
        <taxon>Fungi</taxon>
        <taxon>Dikarya</taxon>
        <taxon>Ascomycota</taxon>
        <taxon>Saccharomycotina</taxon>
        <taxon>Saccharomycetes</taxon>
        <taxon>Phaffomycetales</taxon>
        <taxon>Wickerhamomycetaceae</taxon>
        <taxon>Wickerhamomyces</taxon>
    </lineage>
</organism>
<feature type="domain" description="Amidase" evidence="6">
    <location>
        <begin position="44"/>
        <end position="458"/>
    </location>
</feature>
<dbReference type="GO" id="GO:0032543">
    <property type="term" value="P:mitochondrial translation"/>
    <property type="evidence" value="ECO:0007669"/>
    <property type="project" value="UniProtKB-UniRule"/>
</dbReference>
<dbReference type="GO" id="GO:0070681">
    <property type="term" value="P:glutaminyl-tRNAGln biosynthesis via transamidation"/>
    <property type="evidence" value="ECO:0007669"/>
    <property type="project" value="UniProtKB-UniRule"/>
</dbReference>
<evidence type="ECO:0000313" key="8">
    <source>
        <dbReference type="Proteomes" id="UP000774326"/>
    </source>
</evidence>
<feature type="active site" description="Charge relay system" evidence="5">
    <location>
        <position position="47"/>
    </location>
</feature>
<keyword evidence="4 5" id="KW-0648">Protein biosynthesis</keyword>
<dbReference type="Proteomes" id="UP000774326">
    <property type="component" value="Unassembled WGS sequence"/>
</dbReference>
<dbReference type="PANTHER" id="PTHR11895">
    <property type="entry name" value="TRANSAMIDASE"/>
    <property type="match status" value="1"/>
</dbReference>
<accession>A0A9P8Q129</accession>
<evidence type="ECO:0000256" key="2">
    <source>
        <dbReference type="ARBA" id="ARBA00022741"/>
    </source>
</evidence>
<dbReference type="Gene3D" id="3.90.1300.10">
    <property type="entry name" value="Amidase signature (AS) domain"/>
    <property type="match status" value="1"/>
</dbReference>
<keyword evidence="8" id="KW-1185">Reference proteome</keyword>
<dbReference type="SUPFAM" id="SSF75304">
    <property type="entry name" value="Amidase signature (AS) enzymes"/>
    <property type="match status" value="1"/>
</dbReference>
<dbReference type="GO" id="GO:0030956">
    <property type="term" value="C:glutamyl-tRNA(Gln) amidotransferase complex"/>
    <property type="evidence" value="ECO:0007669"/>
    <property type="project" value="UniProtKB-UniRule"/>
</dbReference>
<gene>
    <name evidence="5" type="primary">HER2</name>
    <name evidence="7" type="ORF">WICPIJ_006978</name>
</gene>
<sequence length="469" mass="51259">MSSTRSVSAFLANLSKAQTKHNIFISTRPIKELQSTIPNSTTTVAIKDNICTLEEPTTCGSKMLYNFTSPYEATVVSKVKAFGSAIIGKTNLDQFGMGSATTNSHFGITTNPLFPTGQGEAPRISGGSSGGSAAAVAAEGVADYSLGTDTGGSVRVPAALNGVYGLKPSYGRISRWGVIAYAQSLDTVGVMAKDLELLESVYRHLDDYDVKDPTSLLPEFRDKIKELQGEKEQQNEGQVKYRIGVPEEFMIDLLSDKVKTGLTQSLTKLQDQGHEIVPISIPNILNSIYVYFTLASSEASSNLSRYDGIRYGYRSNEDTNAYAKTRTEGFGEVVQDRIILGNYNLSSGSYEKNFLKASQVRNELRMDFNKVFKFEHIFNPHPEIKGDIDFILSPTATTIAPTVEQYQQQTIPEGYAMDILAAPASLAGLPALSVPWFVDDEIPIGLQIISQYGNDDQLFEVAKLLKELN</sequence>
<dbReference type="PANTHER" id="PTHR11895:SF7">
    <property type="entry name" value="GLUTAMYL-TRNA(GLN) AMIDOTRANSFERASE SUBUNIT A, MITOCHONDRIAL"/>
    <property type="match status" value="1"/>
</dbReference>
<reference evidence="7" key="2">
    <citation type="submission" date="2021-01" db="EMBL/GenBank/DDBJ databases">
        <authorList>
            <person name="Schikora-Tamarit M.A."/>
        </authorList>
    </citation>
    <scope>NUCLEOTIDE SEQUENCE</scope>
    <source>
        <strain evidence="7">CBS2887</strain>
    </source>
</reference>
<dbReference type="InterPro" id="IPR004412">
    <property type="entry name" value="GatA"/>
</dbReference>
<keyword evidence="2 5" id="KW-0547">Nucleotide-binding</keyword>
<dbReference type="EMBL" id="JAEUBG010004006">
    <property type="protein sequence ID" value="KAH3682058.1"/>
    <property type="molecule type" value="Genomic_DNA"/>
</dbReference>
<comment type="caution">
    <text evidence="7">The sequence shown here is derived from an EMBL/GenBank/DDBJ whole genome shotgun (WGS) entry which is preliminary data.</text>
</comment>
<feature type="active site" description="Charge relay system" evidence="5">
    <location>
        <position position="128"/>
    </location>
</feature>
<dbReference type="InterPro" id="IPR036928">
    <property type="entry name" value="AS_sf"/>
</dbReference>
<evidence type="ECO:0000256" key="1">
    <source>
        <dbReference type="ARBA" id="ARBA00022598"/>
    </source>
</evidence>
<comment type="similarity">
    <text evidence="5">Belongs to the amidase family. GatA subfamily.</text>
</comment>
<name>A0A9P8Q129_WICPI</name>
<dbReference type="GO" id="GO:0050567">
    <property type="term" value="F:glutaminyl-tRNA synthase (glutamine-hydrolyzing) activity"/>
    <property type="evidence" value="ECO:0007669"/>
    <property type="project" value="UniProtKB-UniRule"/>
</dbReference>
<evidence type="ECO:0000256" key="5">
    <source>
        <dbReference type="HAMAP-Rule" id="MF_03150"/>
    </source>
</evidence>
<comment type="function">
    <text evidence="5">Allows the formation of correctly charged Gln-tRNA(Gln) through the transamidation of misacylated Glu-tRNA(Gln) in the mitochondria. The reaction takes place in the presence of glutamine and ATP through an activated gamma-phospho-Glu-tRNA(Gln).</text>
</comment>
<dbReference type="InterPro" id="IPR023631">
    <property type="entry name" value="Amidase_dom"/>
</dbReference>
<protein>
    <recommendedName>
        <fullName evidence="5">Glutamyl-tRNA(Gln) amidotransferase subunit A, mitochondrial</fullName>
        <shortName evidence="5">Glu-AdT subunit A</shortName>
        <ecNumber evidence="5">6.3.5.7</ecNumber>
    </recommendedName>
</protein>
<comment type="subunit">
    <text evidence="5">Subunit of the heterotrimeric GatFAB amidotransferase (AdT) complex, composed of A, B and F subunits.</text>
</comment>
<dbReference type="GO" id="GO:0005739">
    <property type="term" value="C:mitochondrion"/>
    <property type="evidence" value="ECO:0007669"/>
    <property type="project" value="UniProtKB-SubCell"/>
</dbReference>
<evidence type="ECO:0000313" key="7">
    <source>
        <dbReference type="EMBL" id="KAH3682058.1"/>
    </source>
</evidence>
<keyword evidence="5" id="KW-0496">Mitochondrion</keyword>
<evidence type="ECO:0000256" key="4">
    <source>
        <dbReference type="ARBA" id="ARBA00022917"/>
    </source>
</evidence>
<dbReference type="Pfam" id="PF01425">
    <property type="entry name" value="Amidase"/>
    <property type="match status" value="1"/>
</dbReference>
<feature type="active site" description="Acyl-ester intermediate" evidence="5">
    <location>
        <position position="153"/>
    </location>
</feature>
<evidence type="ECO:0000256" key="3">
    <source>
        <dbReference type="ARBA" id="ARBA00022840"/>
    </source>
</evidence>
<keyword evidence="1 5" id="KW-0436">Ligase</keyword>
<proteinExistence type="inferred from homology"/>
<reference evidence="7" key="1">
    <citation type="journal article" date="2021" name="Open Biol.">
        <title>Shared evolutionary footprints suggest mitochondrial oxidative damage underlies multiple complex I losses in fungi.</title>
        <authorList>
            <person name="Schikora-Tamarit M.A."/>
            <person name="Marcet-Houben M."/>
            <person name="Nosek J."/>
            <person name="Gabaldon T."/>
        </authorList>
    </citation>
    <scope>NUCLEOTIDE SEQUENCE</scope>
    <source>
        <strain evidence="7">CBS2887</strain>
    </source>
</reference>
<dbReference type="OrthoDB" id="421993at2759"/>